<feature type="region of interest" description="Disordered" evidence="7">
    <location>
        <begin position="217"/>
        <end position="272"/>
    </location>
</feature>
<evidence type="ECO:0000313" key="9">
    <source>
        <dbReference type="EMBL" id="VVB08023.1"/>
    </source>
</evidence>
<keyword evidence="5" id="KW-0520">NAD</keyword>
<accession>A0A565C308</accession>
<dbReference type="GO" id="GO:0006952">
    <property type="term" value="P:defense response"/>
    <property type="evidence" value="ECO:0007669"/>
    <property type="project" value="InterPro"/>
</dbReference>
<dbReference type="Gene3D" id="1.10.8.430">
    <property type="entry name" value="Helical domain of apoptotic protease-activating factors"/>
    <property type="match status" value="1"/>
</dbReference>
<keyword evidence="10" id="KW-1185">Reference proteome</keyword>
<evidence type="ECO:0000256" key="1">
    <source>
        <dbReference type="ARBA" id="ARBA00011982"/>
    </source>
</evidence>
<sequence length="2469" mass="281875">MATYKKNPSQDQEVFINFRGADLHHNFVRDLEMALKRNGINVYIDQDDELSGVDPRSLFVKRIEKSKIALAIFSSKYTESSWCLDELVKIKKRVEEGKLTVFPIFYKMNPSEVKGLEGDFGFHLWNQVKHTSEFDKLKKWKEALDFVSHKAGLILAGNRDENEFITSVVEEVKRVTWISKELTDDELNKQGNDAFMDNETDTILWDANREEAERIQGHEAKMYSNSRSDDGPNPRNDDISLGEANFDAKPNLQSGVESKHGKAKPSSTMANYQKDTSPHQVFINFRGEDVGFGFVSHLVSALLREGINVFIDKDERKNKDLGEIFKNIEDSEIAVVVFSSGYSESTWCLEELVKIKECMDQGKLKVIPISYKVEPLHVKQLNGGFGNKLWNLWRLHRDHHIIKWKEALESVASLEAMMRLWLKEDGSEGLFVTSIVEEVNKTLTEISLQQVQNLGTTGEYPETFPNKDMLFGIEQRMEQIEQKLDFDCNETKIIGVVGMPGIGKTTLAMMLHEKWNCKFVRCVPLLEVRKKWKDYGPVWLRTTLLKVLLGGEIPIIKDETTHESVKNELLQTKVFIVLDDVGDKKQLEFLLGDLKWVKKGSKIIITTCDKSLLEGLAHDTYLVPQMDNKEAFQLFSSFALDDQICSPPKTLVDIAGGNPLALKLMAIDKSHWEHVFIQNVLKHYIDQLNEQQKDVFLDIVSFFKSEDEYFVRSILDSGDADTTDAVSEVTDLADKFLITISDSRIEMNDLVYMFGKQLGSPGRHKLWKYKDIIKKLEKQGKIDANNVRGIFIDMSKVRKTISLEPSTFASMSKLRYLKIYDSYCHRKCNPNCKLNFPHGLEFPLKDVRYLHWVKYPLEELPPDFMPDSLVDLRLPYSKIKRVWEGIKDTPKLKWVDLSYSSKLLSIAALSKAENIQRLNLEGCTILDELPLEIQNMKSLSFLNLRGCIRLCSIPEMNLTSLKILILSDCSNLKEFQLISKNIEFLHLDGTAINKLPPTIKNLERLVLLNLKSCKLLEYLPNCFSEMKDLEELILSGCSKLKNLPDVKENMKHIKILRLDRTGAQEMPNISSFITRSHEDQASGSYHCPSEWPHGVNEVSSLGRLCLSGNDFASLQDDISKLYNLKWLDLKQCKKLRSIPMLPPRLEYFDAHGCESLEKVSNPLALQVLTDNIHATFNFSNCKKLDLDAKDSIISYTRWKSQLGFVLDVFIGTCFSGWKVPTWFSYRASGSVLKQKLPSHWCAKNFTGIALCAVILFSGNHDQNNSLLVKCHCDFKNKDGSHIHFSLTTGGWSEPGNTPQKIESSHVFIGYISRMDITKHGVGNNEEGCIFTEASLEFQVTDGTNEIVGCEVLKCGFSLVYASDENNFVTPKKVEKPKMLSSVGVDVRLKQLEKVLFSTPGETRIIGVVGEPGIGKTTLATILFEKRGCKFPSNLFLRMSKEHQPKQWRRMFLEGLLKYANQTISDETTHEYMKDTLLKTKSFIVLDDVSDKKQLEFLLGNLNWIKKGSKIVITTHELSFLEGFAHETYVVPKLNNKEAFQLFSYHAFDYQICSPTRTFLTLSKTFVDNIGGNPLALKLLGSELCGKDEAHWKHKLQTLTHNSNTRIEDVERSFIDQVSQQHKDVFLDTGGFFRSEEEYFVRSLLDSRNFDSTDAMSEIMDLDERFLTETCNGQEEMNDLVCTFEMDIGSLGRYMRLNYDDITNKLKKMGKEEANNVRGIILDMSEVTKSIALERMIFTNMINLRYLKIYDSCCPRHCKPDFELYFPDGLAFPLENVRYFHWLKLPLRELPRDFRPENLITLRLPYSKIECVWEGVKDTPRLRWVDLSYSTKLLNLSALSNAKNLEKLNLEGCTSLDELPLEIQNMKSLFYLNLRGCIRLCSLPKMNLISLKILILSDCSNLNEFQLISESIEFLHLDGTSIKGLPPAIKNLQRLVLLNMRNCKMLEFLPNCLCELKCLEELILSGCSMLINFPYIKQSMRNLQKLLYDETGAEEMPKISYFTRSKGQATGDSSQLFLQPYGSFYNSPRRVYRVSLLQRLCLSGNGFVSLQTDIGQLYHLKWLDVKHCKKLRSVPTLPPRIQYFDAHGCESLEKVANPLARPVVTEQIHATFNFANCSKLDQDAKDSIISYSRRKSQLVLDALSRYNEQGIALEALIGTCFPGWEVPAWFSHRASGSMLTSKLPPHWCDNRFTGIALCAVIQFPGYNDQSNLSVKCNGVFKNEDGFSKSFSCTIGGWSQSSNTPQKIESSHVFIGYIRRLDVSNKQEEKCAISKTLLEFQVTDGKGEVVVGCVVLKCGFNLVYAPDERENICWDATTTVAPTNRVVNVSGEAPILDRSRSDSDIQYQSYSSLDEALSRGKLRRDGNVIYQSYNSLNPERAKNLVGRVTHSGSSRENNVIKDQRNSFIAEAKSFRKSRRDDNVLYQSYNSLDPGRVKNVLGEVTHFGKTRKNHDIKYQPYHGRIPRRQLIN</sequence>
<dbReference type="SMART" id="SM00255">
    <property type="entry name" value="TIR"/>
    <property type="match status" value="2"/>
</dbReference>
<dbReference type="InterPro" id="IPR003593">
    <property type="entry name" value="AAA+_ATPase"/>
</dbReference>
<name>A0A565C308_9BRAS</name>
<protein>
    <recommendedName>
        <fullName evidence="1">ADP-ribosyl cyclase/cyclic ADP-ribose hydrolase</fullName>
        <ecNumber evidence="1">3.2.2.6</ecNumber>
    </recommendedName>
</protein>
<feature type="compositionally biased region" description="Basic and acidic residues" evidence="7">
    <location>
        <begin position="217"/>
        <end position="238"/>
    </location>
</feature>
<dbReference type="Pfam" id="PF01582">
    <property type="entry name" value="TIR"/>
    <property type="match status" value="2"/>
</dbReference>
<comment type="caution">
    <text evidence="9">The sequence shown here is derived from an EMBL/GenBank/DDBJ whole genome shotgun (WGS) entry which is preliminary data.</text>
</comment>
<dbReference type="SUPFAM" id="SSF52058">
    <property type="entry name" value="L domain-like"/>
    <property type="match status" value="2"/>
</dbReference>
<dbReference type="Pfam" id="PF07725">
    <property type="entry name" value="LRR_3"/>
    <property type="match status" value="2"/>
</dbReference>
<gene>
    <name evidence="9" type="ORF">ANE_LOCUS18467</name>
</gene>
<dbReference type="SUPFAM" id="SSF52540">
    <property type="entry name" value="P-loop containing nucleoside triphosphate hydrolases"/>
    <property type="match status" value="2"/>
</dbReference>
<dbReference type="PROSITE" id="PS50104">
    <property type="entry name" value="TIR"/>
    <property type="match status" value="2"/>
</dbReference>
<dbReference type="GO" id="GO:0061809">
    <property type="term" value="F:NAD+ nucleosidase activity, cyclic ADP-ribose generating"/>
    <property type="evidence" value="ECO:0007669"/>
    <property type="project" value="UniProtKB-EC"/>
</dbReference>
<dbReference type="EMBL" id="CABITT030000006">
    <property type="protein sequence ID" value="VVB08023.1"/>
    <property type="molecule type" value="Genomic_DNA"/>
</dbReference>
<dbReference type="InterPro" id="IPR035897">
    <property type="entry name" value="Toll_tir_struct_dom_sf"/>
</dbReference>
<dbReference type="InterPro" id="IPR044974">
    <property type="entry name" value="Disease_R_plants"/>
</dbReference>
<dbReference type="Pfam" id="PF20160">
    <property type="entry name" value="C-JID"/>
    <property type="match status" value="2"/>
</dbReference>
<dbReference type="SMART" id="SM00382">
    <property type="entry name" value="AAA"/>
    <property type="match status" value="2"/>
</dbReference>
<dbReference type="InterPro" id="IPR011713">
    <property type="entry name" value="Leu-rich_rpt_3"/>
</dbReference>
<dbReference type="Gene3D" id="3.80.10.10">
    <property type="entry name" value="Ribonuclease Inhibitor"/>
    <property type="match status" value="4"/>
</dbReference>
<dbReference type="GO" id="GO:0043531">
    <property type="term" value="F:ADP binding"/>
    <property type="evidence" value="ECO:0007669"/>
    <property type="project" value="InterPro"/>
</dbReference>
<dbReference type="InterPro" id="IPR002182">
    <property type="entry name" value="NB-ARC"/>
</dbReference>
<keyword evidence="3" id="KW-0677">Repeat</keyword>
<evidence type="ECO:0000256" key="6">
    <source>
        <dbReference type="ARBA" id="ARBA00047304"/>
    </source>
</evidence>
<proteinExistence type="predicted"/>
<dbReference type="PANTHER" id="PTHR11017">
    <property type="entry name" value="LEUCINE-RICH REPEAT-CONTAINING PROTEIN"/>
    <property type="match status" value="1"/>
</dbReference>
<dbReference type="Proteomes" id="UP000489600">
    <property type="component" value="Unassembled WGS sequence"/>
</dbReference>
<dbReference type="Gene3D" id="3.40.50.10140">
    <property type="entry name" value="Toll/interleukin-1 receptor homology (TIR) domain"/>
    <property type="match status" value="2"/>
</dbReference>
<dbReference type="PRINTS" id="PR00364">
    <property type="entry name" value="DISEASERSIST"/>
</dbReference>
<evidence type="ECO:0000256" key="2">
    <source>
        <dbReference type="ARBA" id="ARBA00022614"/>
    </source>
</evidence>
<dbReference type="InterPro" id="IPR045344">
    <property type="entry name" value="C-JID"/>
</dbReference>
<dbReference type="Pfam" id="PF00931">
    <property type="entry name" value="NB-ARC"/>
    <property type="match status" value="2"/>
</dbReference>
<feature type="domain" description="TIR" evidence="8">
    <location>
        <begin position="277"/>
        <end position="443"/>
    </location>
</feature>
<evidence type="ECO:0000259" key="8">
    <source>
        <dbReference type="PROSITE" id="PS50104"/>
    </source>
</evidence>
<dbReference type="FunFam" id="3.80.10.10:FF:000386">
    <property type="entry name" value="Disease resistance protein RPS4"/>
    <property type="match status" value="2"/>
</dbReference>
<keyword evidence="2" id="KW-0433">Leucine-rich repeat</keyword>
<dbReference type="GO" id="GO:0007165">
    <property type="term" value="P:signal transduction"/>
    <property type="evidence" value="ECO:0007669"/>
    <property type="project" value="InterPro"/>
</dbReference>
<evidence type="ECO:0000256" key="3">
    <source>
        <dbReference type="ARBA" id="ARBA00022737"/>
    </source>
</evidence>
<comment type="catalytic activity">
    <reaction evidence="6">
        <text>NAD(+) + H2O = ADP-D-ribose + nicotinamide + H(+)</text>
        <dbReference type="Rhea" id="RHEA:16301"/>
        <dbReference type="ChEBI" id="CHEBI:15377"/>
        <dbReference type="ChEBI" id="CHEBI:15378"/>
        <dbReference type="ChEBI" id="CHEBI:17154"/>
        <dbReference type="ChEBI" id="CHEBI:57540"/>
        <dbReference type="ChEBI" id="CHEBI:57967"/>
        <dbReference type="EC" id="3.2.2.6"/>
    </reaction>
    <physiologicalReaction direction="left-to-right" evidence="6">
        <dbReference type="Rhea" id="RHEA:16302"/>
    </physiologicalReaction>
</comment>
<dbReference type="InterPro" id="IPR027417">
    <property type="entry name" value="P-loop_NTPase"/>
</dbReference>
<dbReference type="InterPro" id="IPR000157">
    <property type="entry name" value="TIR_dom"/>
</dbReference>
<dbReference type="OrthoDB" id="1084668at2759"/>
<dbReference type="InterPro" id="IPR042197">
    <property type="entry name" value="Apaf_helical"/>
</dbReference>
<keyword evidence="4" id="KW-0378">Hydrolase</keyword>
<dbReference type="EC" id="3.2.2.6" evidence="1"/>
<evidence type="ECO:0000313" key="10">
    <source>
        <dbReference type="Proteomes" id="UP000489600"/>
    </source>
</evidence>
<evidence type="ECO:0000256" key="7">
    <source>
        <dbReference type="SAM" id="MobiDB-lite"/>
    </source>
</evidence>
<evidence type="ECO:0000256" key="5">
    <source>
        <dbReference type="ARBA" id="ARBA00023027"/>
    </source>
</evidence>
<dbReference type="Gene3D" id="3.40.50.300">
    <property type="entry name" value="P-loop containing nucleotide triphosphate hydrolases"/>
    <property type="match status" value="2"/>
</dbReference>
<evidence type="ECO:0000256" key="4">
    <source>
        <dbReference type="ARBA" id="ARBA00022801"/>
    </source>
</evidence>
<dbReference type="FunFam" id="3.40.50.10140:FF:000007">
    <property type="entry name" value="Disease resistance protein (TIR-NBS-LRR class)"/>
    <property type="match status" value="2"/>
</dbReference>
<reference evidence="9" key="1">
    <citation type="submission" date="2019-07" db="EMBL/GenBank/DDBJ databases">
        <authorList>
            <person name="Dittberner H."/>
        </authorList>
    </citation>
    <scope>NUCLEOTIDE SEQUENCE [LARGE SCALE GENOMIC DNA]</scope>
</reference>
<organism evidence="9 10">
    <name type="scientific">Arabis nemorensis</name>
    <dbReference type="NCBI Taxonomy" id="586526"/>
    <lineage>
        <taxon>Eukaryota</taxon>
        <taxon>Viridiplantae</taxon>
        <taxon>Streptophyta</taxon>
        <taxon>Embryophyta</taxon>
        <taxon>Tracheophyta</taxon>
        <taxon>Spermatophyta</taxon>
        <taxon>Magnoliopsida</taxon>
        <taxon>eudicotyledons</taxon>
        <taxon>Gunneridae</taxon>
        <taxon>Pentapetalae</taxon>
        <taxon>rosids</taxon>
        <taxon>malvids</taxon>
        <taxon>Brassicales</taxon>
        <taxon>Brassicaceae</taxon>
        <taxon>Arabideae</taxon>
        <taxon>Arabis</taxon>
    </lineage>
</organism>
<dbReference type="SUPFAM" id="SSF52200">
    <property type="entry name" value="Toll/Interleukin receptor TIR domain"/>
    <property type="match status" value="2"/>
</dbReference>
<feature type="domain" description="TIR" evidence="8">
    <location>
        <begin position="10"/>
        <end position="176"/>
    </location>
</feature>
<dbReference type="InterPro" id="IPR032675">
    <property type="entry name" value="LRR_dom_sf"/>
</dbReference>
<dbReference type="PANTHER" id="PTHR11017:SF589">
    <property type="entry name" value="ADP-RIBOSYL CYCLASE_CYCLIC ADP-RIBOSE HYDROLASE-RELATED"/>
    <property type="match status" value="1"/>
</dbReference>